<evidence type="ECO:0000256" key="1">
    <source>
        <dbReference type="SAM" id="MobiDB-lite"/>
    </source>
</evidence>
<reference evidence="2" key="1">
    <citation type="submission" date="2023-08" db="EMBL/GenBank/DDBJ databases">
        <title>Black Yeasts Isolated from many extreme environments.</title>
        <authorList>
            <person name="Coleine C."/>
            <person name="Stajich J.E."/>
            <person name="Selbmann L."/>
        </authorList>
    </citation>
    <scope>NUCLEOTIDE SEQUENCE</scope>
    <source>
        <strain evidence="2">CCFEE 5810</strain>
    </source>
</reference>
<accession>A0AAN7WLP2</accession>
<dbReference type="EMBL" id="JAVRQU010000006">
    <property type="protein sequence ID" value="KAK5701725.1"/>
    <property type="molecule type" value="Genomic_DNA"/>
</dbReference>
<feature type="region of interest" description="Disordered" evidence="1">
    <location>
        <begin position="1"/>
        <end position="30"/>
    </location>
</feature>
<proteinExistence type="predicted"/>
<name>A0AAN7WLP2_9PEZI</name>
<sequence length="102" mass="11065">MPECLTTTLGYPATIQQPSSKDHWSSHAATKSNHKLMPEFAIPGRVDDTGAPIPEPRASTKSVEEDGPSPIPTIFTKSVAKATTRKRLAPDEDNIDPQLLTE</sequence>
<gene>
    <name evidence="2" type="ORF">LTR97_004543</name>
</gene>
<feature type="compositionally biased region" description="Polar residues" evidence="1">
    <location>
        <begin position="1"/>
        <end position="19"/>
    </location>
</feature>
<dbReference type="AlphaFoldDB" id="A0AAN7WLP2"/>
<evidence type="ECO:0000313" key="3">
    <source>
        <dbReference type="Proteomes" id="UP001310594"/>
    </source>
</evidence>
<comment type="caution">
    <text evidence="2">The sequence shown here is derived from an EMBL/GenBank/DDBJ whole genome shotgun (WGS) entry which is preliminary data.</text>
</comment>
<protein>
    <submittedName>
        <fullName evidence="2">Uncharacterized protein</fullName>
    </submittedName>
</protein>
<evidence type="ECO:0000313" key="2">
    <source>
        <dbReference type="EMBL" id="KAK5701725.1"/>
    </source>
</evidence>
<organism evidence="2 3">
    <name type="scientific">Elasticomyces elasticus</name>
    <dbReference type="NCBI Taxonomy" id="574655"/>
    <lineage>
        <taxon>Eukaryota</taxon>
        <taxon>Fungi</taxon>
        <taxon>Dikarya</taxon>
        <taxon>Ascomycota</taxon>
        <taxon>Pezizomycotina</taxon>
        <taxon>Dothideomycetes</taxon>
        <taxon>Dothideomycetidae</taxon>
        <taxon>Mycosphaerellales</taxon>
        <taxon>Teratosphaeriaceae</taxon>
        <taxon>Elasticomyces</taxon>
    </lineage>
</organism>
<feature type="region of interest" description="Disordered" evidence="1">
    <location>
        <begin position="42"/>
        <end position="102"/>
    </location>
</feature>
<dbReference type="Proteomes" id="UP001310594">
    <property type="component" value="Unassembled WGS sequence"/>
</dbReference>